<comment type="caution">
    <text evidence="1">The sequence shown here is derived from an EMBL/GenBank/DDBJ whole genome shotgun (WGS) entry which is preliminary data.</text>
</comment>
<dbReference type="RefSeq" id="WP_377397689.1">
    <property type="nucleotide sequence ID" value="NZ_JBHUEQ010000006.1"/>
</dbReference>
<evidence type="ECO:0000313" key="2">
    <source>
        <dbReference type="Proteomes" id="UP001597322"/>
    </source>
</evidence>
<dbReference type="EMBL" id="JBHUEQ010000006">
    <property type="protein sequence ID" value="MFD1744958.1"/>
    <property type="molecule type" value="Genomic_DNA"/>
</dbReference>
<reference evidence="2" key="1">
    <citation type="journal article" date="2019" name="Int. J. Syst. Evol. Microbiol.">
        <title>The Global Catalogue of Microorganisms (GCM) 10K type strain sequencing project: providing services to taxonomists for standard genome sequencing and annotation.</title>
        <authorList>
            <consortium name="The Broad Institute Genomics Platform"/>
            <consortium name="The Broad Institute Genome Sequencing Center for Infectious Disease"/>
            <person name="Wu L."/>
            <person name="Ma J."/>
        </authorList>
    </citation>
    <scope>NUCLEOTIDE SEQUENCE [LARGE SCALE GENOMIC DNA]</scope>
    <source>
        <strain evidence="2">CG52</strain>
    </source>
</reference>
<dbReference type="InterPro" id="IPR011330">
    <property type="entry name" value="Glyco_hydro/deAcase_b/a-brl"/>
</dbReference>
<dbReference type="Gene3D" id="3.20.20.370">
    <property type="entry name" value="Glycoside hydrolase/deacetylase"/>
    <property type="match status" value="1"/>
</dbReference>
<dbReference type="CDD" id="cd10928">
    <property type="entry name" value="CE4_u4"/>
    <property type="match status" value="1"/>
</dbReference>
<protein>
    <submittedName>
        <fullName evidence="1">Polysaccharide deacetylase family protein</fullName>
    </submittedName>
</protein>
<name>A0ABW4M3G3_9HYPH</name>
<evidence type="ECO:0000313" key="1">
    <source>
        <dbReference type="EMBL" id="MFD1744958.1"/>
    </source>
</evidence>
<proteinExistence type="predicted"/>
<dbReference type="InterPro" id="IPR049591">
    <property type="entry name" value="CE4_u4-like"/>
</dbReference>
<accession>A0ABW4M3G3</accession>
<keyword evidence="2" id="KW-1185">Reference proteome</keyword>
<organism evidence="1 2">
    <name type="scientific">Rhizobium helianthi</name>
    <dbReference type="NCBI Taxonomy" id="1132695"/>
    <lineage>
        <taxon>Bacteria</taxon>
        <taxon>Pseudomonadati</taxon>
        <taxon>Pseudomonadota</taxon>
        <taxon>Alphaproteobacteria</taxon>
        <taxon>Hyphomicrobiales</taxon>
        <taxon>Rhizobiaceae</taxon>
        <taxon>Rhizobium/Agrobacterium group</taxon>
        <taxon>Rhizobium</taxon>
    </lineage>
</organism>
<gene>
    <name evidence="1" type="ORF">ACFSE1_05725</name>
</gene>
<dbReference type="Proteomes" id="UP001597322">
    <property type="component" value="Unassembled WGS sequence"/>
</dbReference>
<sequence length="241" mass="26658">MNETEWLRELDALAKAGKRLDFWLRDDDAVAVTPALERLLSLVDAQGVPLTLAVIPEKTGFPLAEHLQAYPSVSVAVHGWSHESFSRPPAKKQELGDERPLAVVLNEIQAGLQKLKALHGQRFQPVMVPPWNRISDRIADSLPGLGYAALSVFGREKAAGLPLINTHVDIIDWKGSRGGRDPEAVYADLLAYARQPGLVLGILTHHLVHDDMAWSVLERILMQTKEHPACRWLSLGDLLNS</sequence>
<dbReference type="SUPFAM" id="SSF88713">
    <property type="entry name" value="Glycoside hydrolase/deacetylase"/>
    <property type="match status" value="1"/>
</dbReference>